<sequence>MSSNSAAVKDLVDGLPKQFVSSLRILFDILDETRTGFIRLRDIESRWSDDGVRGLPPGVIDGLRKVTPPNGFLSFERFVAGLKLVLTKKRDDIDTRRSFTSKENRTPLQEYNLVDRTTHSRDVNNSNKVINDVRHADKPSHSIGSKDYDNLHQHRNQRPQYLSHSNS</sequence>
<feature type="domain" description="Suppressor APC" evidence="2">
    <location>
        <begin position="14"/>
        <end position="92"/>
    </location>
</feature>
<reference evidence="3" key="1">
    <citation type="submission" date="2014-12" db="EMBL/GenBank/DDBJ databases">
        <title>Insight into the proteome of Arion vulgaris.</title>
        <authorList>
            <person name="Aradska J."/>
            <person name="Bulat T."/>
            <person name="Smidak R."/>
            <person name="Sarate P."/>
            <person name="Gangsoo J."/>
            <person name="Sialana F."/>
            <person name="Bilban M."/>
            <person name="Lubec G."/>
        </authorList>
    </citation>
    <scope>NUCLEOTIDE SEQUENCE</scope>
    <source>
        <tissue evidence="3">Skin</tissue>
    </source>
</reference>
<dbReference type="PANTHER" id="PTHR14907:SF2">
    <property type="entry name" value="SUPPRESSOR APC DOMAIN-CONTAINING PROTEIN 2"/>
    <property type="match status" value="1"/>
</dbReference>
<dbReference type="AlphaFoldDB" id="A0A0B6ZJW1"/>
<protein>
    <recommendedName>
        <fullName evidence="2">Suppressor APC domain-containing protein</fullName>
    </recommendedName>
</protein>
<feature type="compositionally biased region" description="Polar residues" evidence="1">
    <location>
        <begin position="158"/>
        <end position="167"/>
    </location>
</feature>
<feature type="compositionally biased region" description="Basic and acidic residues" evidence="1">
    <location>
        <begin position="136"/>
        <end position="152"/>
    </location>
</feature>
<dbReference type="PANTHER" id="PTHR14907">
    <property type="entry name" value="FI14130P"/>
    <property type="match status" value="1"/>
</dbReference>
<dbReference type="EMBL" id="HACG01021837">
    <property type="protein sequence ID" value="CEK68702.1"/>
    <property type="molecule type" value="Transcribed_RNA"/>
</dbReference>
<proteinExistence type="predicted"/>
<feature type="non-terminal residue" evidence="3">
    <location>
        <position position="167"/>
    </location>
</feature>
<gene>
    <name evidence="3" type="primary">ORF67327</name>
</gene>
<evidence type="ECO:0000256" key="1">
    <source>
        <dbReference type="SAM" id="MobiDB-lite"/>
    </source>
</evidence>
<name>A0A0B6ZJW1_9EUPU</name>
<dbReference type="SUPFAM" id="SSF47473">
    <property type="entry name" value="EF-hand"/>
    <property type="match status" value="1"/>
</dbReference>
<evidence type="ECO:0000259" key="2">
    <source>
        <dbReference type="Pfam" id="PF25825"/>
    </source>
</evidence>
<dbReference type="InterPro" id="IPR057953">
    <property type="entry name" value="SAPC2_N"/>
</dbReference>
<dbReference type="InterPro" id="IPR026828">
    <property type="entry name" value="SAPC2_1/2"/>
</dbReference>
<accession>A0A0B6ZJW1</accession>
<organism evidence="3">
    <name type="scientific">Arion vulgaris</name>
    <dbReference type="NCBI Taxonomy" id="1028688"/>
    <lineage>
        <taxon>Eukaryota</taxon>
        <taxon>Metazoa</taxon>
        <taxon>Spiralia</taxon>
        <taxon>Lophotrochozoa</taxon>
        <taxon>Mollusca</taxon>
        <taxon>Gastropoda</taxon>
        <taxon>Heterobranchia</taxon>
        <taxon>Euthyneura</taxon>
        <taxon>Panpulmonata</taxon>
        <taxon>Eupulmonata</taxon>
        <taxon>Stylommatophora</taxon>
        <taxon>Helicina</taxon>
        <taxon>Arionoidea</taxon>
        <taxon>Arionidae</taxon>
        <taxon>Arion</taxon>
    </lineage>
</organism>
<feature type="region of interest" description="Disordered" evidence="1">
    <location>
        <begin position="136"/>
        <end position="167"/>
    </location>
</feature>
<dbReference type="InterPro" id="IPR011992">
    <property type="entry name" value="EF-hand-dom_pair"/>
</dbReference>
<evidence type="ECO:0000313" key="3">
    <source>
        <dbReference type="EMBL" id="CEK68702.1"/>
    </source>
</evidence>
<dbReference type="Pfam" id="PF25825">
    <property type="entry name" value="SAPC2_N"/>
    <property type="match status" value="1"/>
</dbReference>